<protein>
    <submittedName>
        <fullName evidence="2">ORF6N domain-containing protein</fullName>
    </submittedName>
</protein>
<feature type="domain" description="KilA-N DNA-binding" evidence="1">
    <location>
        <begin position="24"/>
        <end position="106"/>
    </location>
</feature>
<sequence>MSQIRLANNNSVVTQSRFTVPEVYYRQQKVITTESLAIGYGSDTKSIQMNFANNRERFVEGKHFFKLEGEELRSFKSYPNNIGVVDKFSRHVYLWTERGASRHAKMLETDQAWDYFELLEETYFTSRKNSGLPVNYIEALENLLQSEKEKAVIAAERDHAVETKAWIGRKREATAMATASKAVREKNALAAKIGESKKHATVLSVEKKLDKKFKWHPLRKWCKENNITPMEVHDDRYGSVKSWPAEAWKAVHGVELAKLF</sequence>
<accession>A0AAI9GIH7</accession>
<reference evidence="2" key="1">
    <citation type="submission" date="2024-02" db="EMBL/GenBank/DDBJ databases">
        <authorList>
            <consortium name="Clinical and Environmental Microbiology Branch: Whole genome sequencing antimicrobial resistance pathogens in the healthcare setting"/>
        </authorList>
    </citation>
    <scope>NUCLEOTIDE SEQUENCE</scope>
    <source>
        <strain evidence="2">2021GO-0154</strain>
    </source>
</reference>
<evidence type="ECO:0000259" key="1">
    <source>
        <dbReference type="Pfam" id="PF10543"/>
    </source>
</evidence>
<gene>
    <name evidence="2" type="ORF">RG298_001650</name>
</gene>
<evidence type="ECO:0000313" key="2">
    <source>
        <dbReference type="EMBL" id="EMJ5133940.1"/>
    </source>
</evidence>
<comment type="caution">
    <text evidence="2">The sequence shown here is derived from an EMBL/GenBank/DDBJ whole genome shotgun (WGS) entry which is preliminary data.</text>
</comment>
<dbReference type="EMBL" id="ABMABF030000005">
    <property type="protein sequence ID" value="EMJ5133940.1"/>
    <property type="molecule type" value="Genomic_DNA"/>
</dbReference>
<dbReference type="InterPro" id="IPR018873">
    <property type="entry name" value="KilA-N_DNA-bd_domain"/>
</dbReference>
<organism evidence="2">
    <name type="scientific">Providencia stuartii</name>
    <dbReference type="NCBI Taxonomy" id="588"/>
    <lineage>
        <taxon>Bacteria</taxon>
        <taxon>Pseudomonadati</taxon>
        <taxon>Pseudomonadota</taxon>
        <taxon>Gammaproteobacteria</taxon>
        <taxon>Enterobacterales</taxon>
        <taxon>Morganellaceae</taxon>
        <taxon>Providencia</taxon>
    </lineage>
</organism>
<name>A0AAI9GIH7_PROST</name>
<proteinExistence type="predicted"/>
<dbReference type="Pfam" id="PF10543">
    <property type="entry name" value="ORF6N"/>
    <property type="match status" value="1"/>
</dbReference>
<dbReference type="AlphaFoldDB" id="A0AAI9GIH7"/>